<dbReference type="EMBL" id="QMFY01000006">
    <property type="protein sequence ID" value="RAW00610.1"/>
    <property type="molecule type" value="Genomic_DNA"/>
</dbReference>
<gene>
    <name evidence="1" type="ORF">DQQ10_13535</name>
</gene>
<keyword evidence="2" id="KW-1185">Reference proteome</keyword>
<evidence type="ECO:0000313" key="1">
    <source>
        <dbReference type="EMBL" id="RAW00610.1"/>
    </source>
</evidence>
<dbReference type="Proteomes" id="UP000251889">
    <property type="component" value="Unassembled WGS sequence"/>
</dbReference>
<dbReference type="InterPro" id="IPR041662">
    <property type="entry name" value="SusD-like_2"/>
</dbReference>
<keyword evidence="1" id="KW-0449">Lipoprotein</keyword>
<dbReference type="SUPFAM" id="SSF48452">
    <property type="entry name" value="TPR-like"/>
    <property type="match status" value="1"/>
</dbReference>
<reference evidence="1 2" key="1">
    <citation type="submission" date="2018-06" db="EMBL/GenBank/DDBJ databases">
        <title>Chryseolinea flavus sp. nov., a member of the phylum Bacteroidetes isolated from soil.</title>
        <authorList>
            <person name="Li Y."/>
            <person name="Wang J."/>
        </authorList>
    </citation>
    <scope>NUCLEOTIDE SEQUENCE [LARGE SCALE GENOMIC DNA]</scope>
    <source>
        <strain evidence="1 2">SDU1-6</strain>
    </source>
</reference>
<dbReference type="Gene3D" id="1.25.40.390">
    <property type="match status" value="1"/>
</dbReference>
<organism evidence="1 2">
    <name type="scientific">Pseudochryseolinea flava</name>
    <dbReference type="NCBI Taxonomy" id="2059302"/>
    <lineage>
        <taxon>Bacteria</taxon>
        <taxon>Pseudomonadati</taxon>
        <taxon>Bacteroidota</taxon>
        <taxon>Cytophagia</taxon>
        <taxon>Cytophagales</taxon>
        <taxon>Fulvivirgaceae</taxon>
        <taxon>Pseudochryseolinea</taxon>
    </lineage>
</organism>
<accession>A0A364Y1U8</accession>
<dbReference type="AlphaFoldDB" id="A0A364Y1U8"/>
<dbReference type="InterPro" id="IPR011990">
    <property type="entry name" value="TPR-like_helical_dom_sf"/>
</dbReference>
<dbReference type="OrthoDB" id="622163at2"/>
<comment type="caution">
    <text evidence="1">The sequence shown here is derived from an EMBL/GenBank/DDBJ whole genome shotgun (WGS) entry which is preliminary data.</text>
</comment>
<dbReference type="Pfam" id="PF12771">
    <property type="entry name" value="SusD-like_2"/>
    <property type="match status" value="1"/>
</dbReference>
<proteinExistence type="predicted"/>
<protein>
    <submittedName>
        <fullName evidence="1">SusD/RagB family nutrient-binding outer membrane lipoprotein</fullName>
    </submittedName>
</protein>
<dbReference type="RefSeq" id="WP_112747410.1">
    <property type="nucleotide sequence ID" value="NZ_QMFY01000006.1"/>
</dbReference>
<sequence length="538" mass="61412">MIINTHKKLILLVFAAFLLVRCDHFEELNQNPVTSTDMDPNLMLPTIQLQLSGGQFEQLRNGFIYSGEWMQHWTGEYASTEYGGKGVRNDAYMGALWTAQYPREVKNIVDMVERTTGVPENVNINAVSRIMKVYIFSRLTDLYGDIPYFDAGKGYYTRLFTPKFDRQEDIYNHFFEELDGAVKSFDASQKAITEDFYFEGNIEQWKRFANSLRLRLAMRLTKVNIEKAEQQAEAAIALGTMQSNDDMAVMQHIVTTWRGGTFGGNGVSYTFMNTSTTADESLFRMCSTFASYMEDMNDPRITMYGRSYLKSENRPDDITDEVFDVVGSYTQMSLLPSTFSWEASSQGAAIDVEYNGNTVKDLTKLYQCLQPSNYIARIDAPYIMMSYAEVELWKAEAAFRGWDTGASVQEHFSKALEAGVKQMYTYGVPEVDESVVSDFVDANPIVSGQELEQINNQLWVNFALNGQEAWANWRRSGFPAIEYPNRDPGVNQSGGEIPRRMQYPQEELDYNTANAQEAIARMPGATDSWMNRVWWDKE</sequence>
<name>A0A364Y1U8_9BACT</name>
<evidence type="ECO:0000313" key="2">
    <source>
        <dbReference type="Proteomes" id="UP000251889"/>
    </source>
</evidence>